<proteinExistence type="predicted"/>
<organism evidence="1 2">
    <name type="scientific">Arthrobacter flavus</name>
    <dbReference type="NCBI Taxonomy" id="95172"/>
    <lineage>
        <taxon>Bacteria</taxon>
        <taxon>Bacillati</taxon>
        <taxon>Actinomycetota</taxon>
        <taxon>Actinomycetes</taxon>
        <taxon>Micrococcales</taxon>
        <taxon>Micrococcaceae</taxon>
        <taxon>Arthrobacter</taxon>
    </lineage>
</organism>
<evidence type="ECO:0000313" key="2">
    <source>
        <dbReference type="Proteomes" id="UP001597307"/>
    </source>
</evidence>
<dbReference type="EMBL" id="JBHUGA010000012">
    <property type="protein sequence ID" value="MFD1846447.1"/>
    <property type="molecule type" value="Genomic_DNA"/>
</dbReference>
<comment type="caution">
    <text evidence="1">The sequence shown here is derived from an EMBL/GenBank/DDBJ whole genome shotgun (WGS) entry which is preliminary data.</text>
</comment>
<dbReference type="Proteomes" id="UP001597307">
    <property type="component" value="Unassembled WGS sequence"/>
</dbReference>
<reference evidence="2" key="1">
    <citation type="journal article" date="2019" name="Int. J. Syst. Evol. Microbiol.">
        <title>The Global Catalogue of Microorganisms (GCM) 10K type strain sequencing project: providing services to taxonomists for standard genome sequencing and annotation.</title>
        <authorList>
            <consortium name="The Broad Institute Genomics Platform"/>
            <consortium name="The Broad Institute Genome Sequencing Center for Infectious Disease"/>
            <person name="Wu L."/>
            <person name="Ma J."/>
        </authorList>
    </citation>
    <scope>NUCLEOTIDE SEQUENCE [LARGE SCALE GENOMIC DNA]</scope>
    <source>
        <strain evidence="2">JCM 11496</strain>
    </source>
</reference>
<evidence type="ECO:0008006" key="3">
    <source>
        <dbReference type="Google" id="ProtNLM"/>
    </source>
</evidence>
<name>A0ABW4Q6W8_9MICC</name>
<sequence>MATQVSREQSENRLAQKVGPFYDAEGVLNWLGVSRQAIHKRRGARTILGCRTADGRFIYPVWQFQNDGRLLARLPEVLKVLAAGIDDPWTWALWLQSAVDEELDGKTVTQWLRDGGDVEPVLRLARNDAAAWAAETERVWA</sequence>
<accession>A0ABW4Q6W8</accession>
<evidence type="ECO:0000313" key="1">
    <source>
        <dbReference type="EMBL" id="MFD1846447.1"/>
    </source>
</evidence>
<keyword evidence="2" id="KW-1185">Reference proteome</keyword>
<gene>
    <name evidence="1" type="ORF">ACFSFX_07535</name>
</gene>
<dbReference type="RefSeq" id="WP_343878172.1">
    <property type="nucleotide sequence ID" value="NZ_BAAAIJ010000011.1"/>
</dbReference>
<protein>
    <recommendedName>
        <fullName evidence="3">Rv2175c C-terminal domain-containing protein</fullName>
    </recommendedName>
</protein>